<evidence type="ECO:0000313" key="6">
    <source>
        <dbReference type="Proteomes" id="UP000668403"/>
    </source>
</evidence>
<dbReference type="PANTHER" id="PTHR43767:SF1">
    <property type="entry name" value="NONRIBOSOMAL PEPTIDE SYNTHASE PES1 (EUROFUNG)-RELATED"/>
    <property type="match status" value="1"/>
</dbReference>
<dbReference type="Pfam" id="PF13193">
    <property type="entry name" value="AMP-binding_C"/>
    <property type="match status" value="1"/>
</dbReference>
<dbReference type="CDD" id="cd17631">
    <property type="entry name" value="FACL_FadD13-like"/>
    <property type="match status" value="1"/>
</dbReference>
<dbReference type="FunFam" id="3.30.300.30:FF:000008">
    <property type="entry name" value="2,3-dihydroxybenzoate-AMP ligase"/>
    <property type="match status" value="1"/>
</dbReference>
<dbReference type="RefSeq" id="WP_208235827.1">
    <property type="nucleotide sequence ID" value="NZ_BAAAQU010000001.1"/>
</dbReference>
<evidence type="ECO:0000256" key="1">
    <source>
        <dbReference type="ARBA" id="ARBA00006432"/>
    </source>
</evidence>
<feature type="domain" description="AMP-dependent synthetase/ligase" evidence="3">
    <location>
        <begin position="12"/>
        <end position="370"/>
    </location>
</feature>
<dbReference type="InterPro" id="IPR025110">
    <property type="entry name" value="AMP-bd_C"/>
</dbReference>
<reference evidence="5" key="1">
    <citation type="submission" date="2021-03" db="EMBL/GenBank/DDBJ databases">
        <title>Leucobacter chromiisoli sp. nov., isolated from chromium-containing soil of chemical plant.</title>
        <authorList>
            <person name="Xu Z."/>
        </authorList>
    </citation>
    <scope>NUCLEOTIDE SEQUENCE</scope>
    <source>
        <strain evidence="5">K 70/01</strain>
    </source>
</reference>
<keyword evidence="6" id="KW-1185">Reference proteome</keyword>
<evidence type="ECO:0000259" key="4">
    <source>
        <dbReference type="Pfam" id="PF13193"/>
    </source>
</evidence>
<comment type="caution">
    <text evidence="5">The sequence shown here is derived from an EMBL/GenBank/DDBJ whole genome shotgun (WGS) entry which is preliminary data.</text>
</comment>
<dbReference type="EMBL" id="JAGFBF010000001">
    <property type="protein sequence ID" value="MBO2988446.1"/>
    <property type="molecule type" value="Genomic_DNA"/>
</dbReference>
<dbReference type="PROSITE" id="PS00455">
    <property type="entry name" value="AMP_BINDING"/>
    <property type="match status" value="1"/>
</dbReference>
<evidence type="ECO:0000256" key="2">
    <source>
        <dbReference type="ARBA" id="ARBA00022598"/>
    </source>
</evidence>
<sequence length="508" mass="54952">MQNTGIGPWIARKALRHADRVAIVHGDERITYGVFAERVARLTDALAARGVAAGQRVAYLGNNHPSLLEVFFATASLGAIFVPLNTRLAGPEIEFMLENSAAKTLVFQSDLRDLARAGSWSTGVSRHIMVGGTAEHQLEDYETVVASGRSDAPVDLPVALDDPALILYTSGTTGHPKGAVLTHGNLTWNTFNVIVDYGVSPGERVLLISPMFHVASLTNGALTVLLQGGTVVLHEKFDPGRVLATIERERITMLAGVPTTYQMLQEHEAWETSDISSLQRLTCGGSAVPERTMDAYAARGLGFSMGYGMTETSPSATALPAHMAQHKIGSSGIAHFFTDVKVVGADGATLPRGEVGEIWISGPNVIHEYWRRPEATSEAIVDGWVRSGDLGYFDTDGYLFVTDRLKDMIISGGENIYSAEVEAVIMEFSQIAGTALIGVPDEKWGEVPLAIVQLREPESLDAEAIVDHLATRLAKYKVPKRIVFVDEFPRTASGKIRKTDLRRQFAGS</sequence>
<gene>
    <name evidence="5" type="ORF">J4H85_00335</name>
</gene>
<dbReference type="InterPro" id="IPR042099">
    <property type="entry name" value="ANL_N_sf"/>
</dbReference>
<dbReference type="InterPro" id="IPR045851">
    <property type="entry name" value="AMP-bd_C_sf"/>
</dbReference>
<name>A0A939QID5_9MICO</name>
<dbReference type="InterPro" id="IPR020845">
    <property type="entry name" value="AMP-binding_CS"/>
</dbReference>
<evidence type="ECO:0000259" key="3">
    <source>
        <dbReference type="Pfam" id="PF00501"/>
    </source>
</evidence>
<dbReference type="SUPFAM" id="SSF56801">
    <property type="entry name" value="Acetyl-CoA synthetase-like"/>
    <property type="match status" value="1"/>
</dbReference>
<organism evidence="5 6">
    <name type="scientific">Leucobacter tardus</name>
    <dbReference type="NCBI Taxonomy" id="501483"/>
    <lineage>
        <taxon>Bacteria</taxon>
        <taxon>Bacillati</taxon>
        <taxon>Actinomycetota</taxon>
        <taxon>Actinomycetes</taxon>
        <taxon>Micrococcales</taxon>
        <taxon>Microbacteriaceae</taxon>
        <taxon>Leucobacter</taxon>
    </lineage>
</organism>
<feature type="domain" description="AMP-binding enzyme C-terminal" evidence="4">
    <location>
        <begin position="420"/>
        <end position="495"/>
    </location>
</feature>
<dbReference type="GO" id="GO:0016878">
    <property type="term" value="F:acid-thiol ligase activity"/>
    <property type="evidence" value="ECO:0007669"/>
    <property type="project" value="UniProtKB-ARBA"/>
</dbReference>
<dbReference type="InterPro" id="IPR000873">
    <property type="entry name" value="AMP-dep_synth/lig_dom"/>
</dbReference>
<keyword evidence="2 5" id="KW-0436">Ligase</keyword>
<dbReference type="AlphaFoldDB" id="A0A939QID5"/>
<dbReference type="Pfam" id="PF00501">
    <property type="entry name" value="AMP-binding"/>
    <property type="match status" value="1"/>
</dbReference>
<dbReference type="PANTHER" id="PTHR43767">
    <property type="entry name" value="LONG-CHAIN-FATTY-ACID--COA LIGASE"/>
    <property type="match status" value="1"/>
</dbReference>
<accession>A0A939QID5</accession>
<dbReference type="Proteomes" id="UP000668403">
    <property type="component" value="Unassembled WGS sequence"/>
</dbReference>
<dbReference type="Gene3D" id="3.30.300.30">
    <property type="match status" value="1"/>
</dbReference>
<dbReference type="NCBIfam" id="NF004837">
    <property type="entry name" value="PRK06187.1"/>
    <property type="match status" value="1"/>
</dbReference>
<comment type="similarity">
    <text evidence="1">Belongs to the ATP-dependent AMP-binding enzyme family.</text>
</comment>
<dbReference type="Gene3D" id="3.40.50.12780">
    <property type="entry name" value="N-terminal domain of ligase-like"/>
    <property type="match status" value="1"/>
</dbReference>
<protein>
    <submittedName>
        <fullName evidence="5">Long-chain fatty acid--CoA ligase</fullName>
    </submittedName>
</protein>
<evidence type="ECO:0000313" key="5">
    <source>
        <dbReference type="EMBL" id="MBO2988446.1"/>
    </source>
</evidence>
<proteinExistence type="inferred from homology"/>
<dbReference type="InterPro" id="IPR050237">
    <property type="entry name" value="ATP-dep_AMP-bd_enzyme"/>
</dbReference>